<dbReference type="SMART" id="SM00228">
    <property type="entry name" value="PDZ"/>
    <property type="match status" value="1"/>
</dbReference>
<comment type="caution">
    <text evidence="6">The sequence shown here is derived from an EMBL/GenBank/DDBJ whole genome shotgun (WGS) entry which is preliminary data.</text>
</comment>
<dbReference type="Pfam" id="PF13365">
    <property type="entry name" value="Trypsin_2"/>
    <property type="match status" value="1"/>
</dbReference>
<keyword evidence="4" id="KW-0812">Transmembrane</keyword>
<dbReference type="InterPro" id="IPR001478">
    <property type="entry name" value="PDZ"/>
</dbReference>
<dbReference type="PRINTS" id="PR00834">
    <property type="entry name" value="PROTEASES2C"/>
</dbReference>
<dbReference type="InterPro" id="IPR001940">
    <property type="entry name" value="Peptidase_S1C"/>
</dbReference>
<keyword evidence="2" id="KW-0378">Hydrolase</keyword>
<evidence type="ECO:0000313" key="7">
    <source>
        <dbReference type="Proteomes" id="UP000672097"/>
    </source>
</evidence>
<keyword evidence="4" id="KW-0472">Membrane</keyword>
<dbReference type="Gene3D" id="2.40.10.120">
    <property type="match status" value="1"/>
</dbReference>
<keyword evidence="7" id="KW-1185">Reference proteome</keyword>
<dbReference type="InterPro" id="IPR009003">
    <property type="entry name" value="Peptidase_S1_PA"/>
</dbReference>
<evidence type="ECO:0000256" key="4">
    <source>
        <dbReference type="SAM" id="Phobius"/>
    </source>
</evidence>
<dbReference type="InterPro" id="IPR036034">
    <property type="entry name" value="PDZ_sf"/>
</dbReference>
<evidence type="ECO:0000256" key="1">
    <source>
        <dbReference type="ARBA" id="ARBA00022670"/>
    </source>
</evidence>
<keyword evidence="4" id="KW-1133">Transmembrane helix</keyword>
<dbReference type="Proteomes" id="UP000672097">
    <property type="component" value="Unassembled WGS sequence"/>
</dbReference>
<organism evidence="6 7">
    <name type="scientific">Ideonella paludis</name>
    <dbReference type="NCBI Taxonomy" id="1233411"/>
    <lineage>
        <taxon>Bacteria</taxon>
        <taxon>Pseudomonadati</taxon>
        <taxon>Pseudomonadota</taxon>
        <taxon>Betaproteobacteria</taxon>
        <taxon>Burkholderiales</taxon>
        <taxon>Sphaerotilaceae</taxon>
        <taxon>Ideonella</taxon>
    </lineage>
</organism>
<name>A0ABS5DUT0_9BURK</name>
<keyword evidence="1" id="KW-0645">Protease</keyword>
<sequence>MDTTPLPDDARSLPPSASTSAGLDPRALPRRPGRAWRVLGGGTLAVATVAASLLAWPVLSRDGTAGQPRSVTPRGPLLPAEQQVVDLFTTASPSVAYITTEVVTADIWMRAEVQQSAGTGFVWDNLGHVVTNSHVVDGARRVFVQLDAGAPIEATLVGRSPEYDLAVVRLTRFPKDIRPLPLGQSKDLRIGQSVYAIGNPFGLQRTLTNGIVSALDRELPTTRYREVSGVIQTDAAINPGNSGGPLLDSAGRLVGVNTAIRSNSGSSAGVGFAIPADLVNRIVPSLIARGRAPLPGIGITPVRPELVARAGLSGIVVAEVERGSPAADAGLVPLNRRNGELGDIIVAVNGRAVDSLSGFVAELDKAGIDNQAELTVRRGERERKVKVRVIDLVR</sequence>
<evidence type="ECO:0000256" key="2">
    <source>
        <dbReference type="ARBA" id="ARBA00022801"/>
    </source>
</evidence>
<accession>A0ABS5DUT0</accession>
<evidence type="ECO:0000259" key="5">
    <source>
        <dbReference type="PROSITE" id="PS50106"/>
    </source>
</evidence>
<dbReference type="InterPro" id="IPR051201">
    <property type="entry name" value="Chloro_Bact_Ser_Proteases"/>
</dbReference>
<evidence type="ECO:0000313" key="6">
    <source>
        <dbReference type="EMBL" id="MBQ0934876.1"/>
    </source>
</evidence>
<dbReference type="Pfam" id="PF13180">
    <property type="entry name" value="PDZ_2"/>
    <property type="match status" value="1"/>
</dbReference>
<dbReference type="RefSeq" id="WP_210807253.1">
    <property type="nucleotide sequence ID" value="NZ_JAGQDG010000002.1"/>
</dbReference>
<dbReference type="PANTHER" id="PTHR43343:SF3">
    <property type="entry name" value="PROTEASE DO-LIKE 8, CHLOROPLASTIC"/>
    <property type="match status" value="1"/>
</dbReference>
<feature type="transmembrane region" description="Helical" evidence="4">
    <location>
        <begin position="38"/>
        <end position="59"/>
    </location>
</feature>
<dbReference type="EMBL" id="JAGQDG010000002">
    <property type="protein sequence ID" value="MBQ0934876.1"/>
    <property type="molecule type" value="Genomic_DNA"/>
</dbReference>
<dbReference type="Gene3D" id="2.30.42.10">
    <property type="match status" value="1"/>
</dbReference>
<dbReference type="SUPFAM" id="SSF50494">
    <property type="entry name" value="Trypsin-like serine proteases"/>
    <property type="match status" value="1"/>
</dbReference>
<dbReference type="PANTHER" id="PTHR43343">
    <property type="entry name" value="PEPTIDASE S12"/>
    <property type="match status" value="1"/>
</dbReference>
<feature type="domain" description="PDZ" evidence="5">
    <location>
        <begin position="296"/>
        <end position="357"/>
    </location>
</feature>
<dbReference type="PROSITE" id="PS50106">
    <property type="entry name" value="PDZ"/>
    <property type="match status" value="1"/>
</dbReference>
<evidence type="ECO:0000256" key="3">
    <source>
        <dbReference type="SAM" id="MobiDB-lite"/>
    </source>
</evidence>
<reference evidence="6 7" key="1">
    <citation type="submission" date="2021-04" db="EMBL/GenBank/DDBJ databases">
        <title>The genome sequence of type strain Ideonella paludis KCTC 32238.</title>
        <authorList>
            <person name="Liu Y."/>
        </authorList>
    </citation>
    <scope>NUCLEOTIDE SEQUENCE [LARGE SCALE GENOMIC DNA]</scope>
    <source>
        <strain evidence="6 7">KCTC 32238</strain>
    </source>
</reference>
<proteinExistence type="predicted"/>
<protein>
    <submittedName>
        <fullName evidence="6">Trypsin-like peptidase domain-containing protein</fullName>
    </submittedName>
</protein>
<gene>
    <name evidence="6" type="ORF">KAK11_06010</name>
</gene>
<dbReference type="SUPFAM" id="SSF50156">
    <property type="entry name" value="PDZ domain-like"/>
    <property type="match status" value="1"/>
</dbReference>
<feature type="region of interest" description="Disordered" evidence="3">
    <location>
        <begin position="1"/>
        <end position="31"/>
    </location>
</feature>